<dbReference type="AlphaFoldDB" id="A0A071MAZ8"/>
<evidence type="ECO:0000313" key="1">
    <source>
        <dbReference type="EMBL" id="KEA57977.1"/>
    </source>
</evidence>
<gene>
    <name evidence="1" type="ORF">DT99_19430</name>
</gene>
<organism evidence="1">
    <name type="scientific">Burkholderia cenocepacia</name>
    <dbReference type="NCBI Taxonomy" id="95486"/>
    <lineage>
        <taxon>Bacteria</taxon>
        <taxon>Pseudomonadati</taxon>
        <taxon>Pseudomonadota</taxon>
        <taxon>Betaproteobacteria</taxon>
        <taxon>Burkholderiales</taxon>
        <taxon>Burkholderiaceae</taxon>
        <taxon>Burkholderia</taxon>
        <taxon>Burkholderia cepacia complex</taxon>
    </lineage>
</organism>
<name>A0A071MAZ8_9BURK</name>
<protein>
    <submittedName>
        <fullName evidence="1">Uncharacterized protein</fullName>
    </submittedName>
</protein>
<sequence length="190" mass="21237">MIAPYITALAALLGSIPALLGVLITARTQTANQKLNNQTQVKLAQDKARNDALTAQRETTLSNLAVAHKILSQIAREFSVTGLDIMWTASMPVDEFNKKYLLLCEKADELLMIVDFHAPAASEVAHELYGQMNMFWGNFKNLLYQTEKGKTPNELQHVLSQTHEAARQIGDRARVAKYRLSDVFKNQIPN</sequence>
<comment type="caution">
    <text evidence="1">The sequence shown here is derived from an EMBL/GenBank/DDBJ whole genome shotgun (WGS) entry which is preliminary data.</text>
</comment>
<dbReference type="OrthoDB" id="5687312at2"/>
<proteinExistence type="predicted"/>
<accession>A0A071MAZ8</accession>
<reference evidence="1" key="1">
    <citation type="submission" date="2014-04" db="EMBL/GenBank/DDBJ databases">
        <title>In planta biocontrol of soil-borne Fusarium wilt of banana through a plant endophytic bacterium, Burkholderia cenocepacia 869T2.</title>
        <authorList>
            <person name="Ho Y.-N."/>
            <person name="Chiang H.-M."/>
            <person name="Chao C.-P."/>
            <person name="Su C.-C."/>
            <person name="Hsu H.-F."/>
            <person name="Guo C.-T."/>
            <person name="Hsieh J.-L."/>
            <person name="Huang C.-C."/>
        </authorList>
    </citation>
    <scope>NUCLEOTIDE SEQUENCE [LARGE SCALE GENOMIC DNA]</scope>
    <source>
        <strain evidence="1">869T2</strain>
    </source>
</reference>
<dbReference type="EMBL" id="JJOA01000015">
    <property type="protein sequence ID" value="KEA57977.1"/>
    <property type="molecule type" value="Genomic_DNA"/>
</dbReference>